<dbReference type="GO" id="GO:0005634">
    <property type="term" value="C:nucleus"/>
    <property type="evidence" value="ECO:0007669"/>
    <property type="project" value="TreeGrafter"/>
</dbReference>
<dbReference type="PROSITE" id="PS50077">
    <property type="entry name" value="HEAT_REPEAT"/>
    <property type="match status" value="1"/>
</dbReference>
<dbReference type="AlphaFoldDB" id="A0A7S2VDL9"/>
<dbReference type="GO" id="GO:0005829">
    <property type="term" value="C:cytosol"/>
    <property type="evidence" value="ECO:0007669"/>
    <property type="project" value="TreeGrafter"/>
</dbReference>
<keyword evidence="1" id="KW-0677">Repeat</keyword>
<dbReference type="InterPro" id="IPR011989">
    <property type="entry name" value="ARM-like"/>
</dbReference>
<name>A0A7S2VDL9_9STRA</name>
<organism evidence="3">
    <name type="scientific">Entomoneis paludosa</name>
    <dbReference type="NCBI Taxonomy" id="265537"/>
    <lineage>
        <taxon>Eukaryota</taxon>
        <taxon>Sar</taxon>
        <taxon>Stramenopiles</taxon>
        <taxon>Ochrophyta</taxon>
        <taxon>Bacillariophyta</taxon>
        <taxon>Bacillariophyceae</taxon>
        <taxon>Bacillariophycidae</taxon>
        <taxon>Entomoneidaceae</taxon>
        <taxon>Entomoneis</taxon>
    </lineage>
</organism>
<dbReference type="SUPFAM" id="SSF48371">
    <property type="entry name" value="ARM repeat"/>
    <property type="match status" value="1"/>
</dbReference>
<feature type="repeat" description="HEAT" evidence="2">
    <location>
        <begin position="511"/>
        <end position="549"/>
    </location>
</feature>
<dbReference type="PANTHER" id="PTHR10648">
    <property type="entry name" value="SERINE/THREONINE-PROTEIN PHOSPHATASE PP2A 65 KDA REGULATORY SUBUNIT"/>
    <property type="match status" value="1"/>
</dbReference>
<dbReference type="Gene3D" id="1.25.10.10">
    <property type="entry name" value="Leucine-rich Repeat Variant"/>
    <property type="match status" value="1"/>
</dbReference>
<proteinExistence type="predicted"/>
<dbReference type="PANTHER" id="PTHR10648:SF4">
    <property type="entry name" value="PROTEIN PHOSPHATASE 2 (FORMERLY 2A), REGULATORY SUBUNIT A, BETA ISOFORM-RELATED"/>
    <property type="match status" value="1"/>
</dbReference>
<reference evidence="3" key="1">
    <citation type="submission" date="2021-01" db="EMBL/GenBank/DDBJ databases">
        <authorList>
            <person name="Corre E."/>
            <person name="Pelletier E."/>
            <person name="Niang G."/>
            <person name="Scheremetjew M."/>
            <person name="Finn R."/>
            <person name="Kale V."/>
            <person name="Holt S."/>
            <person name="Cochrane G."/>
            <person name="Meng A."/>
            <person name="Brown T."/>
            <person name="Cohen L."/>
        </authorList>
    </citation>
    <scope>NUCLEOTIDE SEQUENCE</scope>
    <source>
        <strain evidence="3">CCMP125</strain>
    </source>
</reference>
<evidence type="ECO:0000256" key="1">
    <source>
        <dbReference type="ARBA" id="ARBA00022737"/>
    </source>
</evidence>
<evidence type="ECO:0008006" key="4">
    <source>
        <dbReference type="Google" id="ProtNLM"/>
    </source>
</evidence>
<dbReference type="EMBL" id="HBHT01009196">
    <property type="protein sequence ID" value="CAD9952903.1"/>
    <property type="molecule type" value="Transcribed_RNA"/>
</dbReference>
<evidence type="ECO:0000256" key="2">
    <source>
        <dbReference type="PROSITE-ProRule" id="PRU00103"/>
    </source>
</evidence>
<accession>A0A7S2VDL9</accession>
<dbReference type="InterPro" id="IPR051023">
    <property type="entry name" value="PP2A_Regulatory_Subunit_A"/>
</dbReference>
<dbReference type="GO" id="GO:0000159">
    <property type="term" value="C:protein phosphatase type 2A complex"/>
    <property type="evidence" value="ECO:0007669"/>
    <property type="project" value="TreeGrafter"/>
</dbReference>
<dbReference type="GO" id="GO:0019888">
    <property type="term" value="F:protein phosphatase regulator activity"/>
    <property type="evidence" value="ECO:0007669"/>
    <property type="project" value="TreeGrafter"/>
</dbReference>
<dbReference type="InterPro" id="IPR016024">
    <property type="entry name" value="ARM-type_fold"/>
</dbReference>
<gene>
    <name evidence="3" type="ORF">APAL1065_LOCUS6148</name>
</gene>
<evidence type="ECO:0000313" key="3">
    <source>
        <dbReference type="EMBL" id="CAD9952903.1"/>
    </source>
</evidence>
<protein>
    <recommendedName>
        <fullName evidence="4">TOG domain-containing protein</fullName>
    </recommendedName>
</protein>
<dbReference type="InterPro" id="IPR021133">
    <property type="entry name" value="HEAT_type_2"/>
</dbReference>
<sequence>MTTTETTEAPGISVLPAPSIQLARSLASTPLEDLSSMSPYLLFQKQMESGSTEASLDAMKRLSVVAITMGQAEVQSEMIPYLTTMVTQPSGVMAQPQGSTSNIHPPTDELLLLLGQELKLVGRFYMSSEDKKYAVEDFLPILERLAAVEETVVRDEAVSVFAEFSDSALASQSSTWMALIKRLVNADWFTPKVSAAGIIPHLFSIVTDKNNGANAAPNGSLHPAALELLALYKELCTDETPMVRRAAAQHLGHALAQSGWIYRDDGLAVATFTRLCHDEQDSVRRLAVVALADASTLYAEQSPQWTAQHWLPLLKEASTDLSWRVRHNLSKNFSSVAENVGVNKDRRLITEQALVMACFVTLLTDVEAEVRAAAVAHLARMVAWGGQSHFTTHLQPLLPALADDVVMEVRSKCALALMDAAHGGTLEDAVILQSFGPLLEAFLQDEFHEVQLQVLTNLHKIAHLLQGLGGVVTTLLQMSKATNWRVRQAVAQLLPHLAEARGMEFFTQVLMEPAWLTLLMDPVASVRQAIMEGMPLLVKVAGDDWITQNLMPHHVKIYNQSSSSYLMRITLLQGFIEAAPTAKGSLLQEVIGLVVKALTQDKVANVRMVAAKGLEQIVTSESFDDDGLVQGQIKPALTQKLGSEDDEDVRFACQSALDHIK</sequence>